<protein>
    <recommendedName>
        <fullName evidence="3">DUF4817 domain-containing protein</fullName>
    </recommendedName>
</protein>
<keyword evidence="2" id="KW-1185">Reference proteome</keyword>
<comment type="caution">
    <text evidence="1">The sequence shown here is derived from an EMBL/GenBank/DDBJ whole genome shotgun (WGS) entry which is preliminary data.</text>
</comment>
<proteinExistence type="predicted"/>
<gene>
    <name evidence="1" type="ORF">ANN_12938</name>
</gene>
<accession>A0ABQ8TI02</accession>
<reference evidence="1 2" key="1">
    <citation type="journal article" date="2022" name="Allergy">
        <title>Genome assembly and annotation of Periplaneta americana reveal a comprehensive cockroach allergen profile.</title>
        <authorList>
            <person name="Wang L."/>
            <person name="Xiong Q."/>
            <person name="Saelim N."/>
            <person name="Wang L."/>
            <person name="Nong W."/>
            <person name="Wan A.T."/>
            <person name="Shi M."/>
            <person name="Liu X."/>
            <person name="Cao Q."/>
            <person name="Hui J.H.L."/>
            <person name="Sookrung N."/>
            <person name="Leung T.F."/>
            <person name="Tungtrongchitr A."/>
            <person name="Tsui S.K.W."/>
        </authorList>
    </citation>
    <scope>NUCLEOTIDE SEQUENCE [LARGE SCALE GENOMIC DNA]</scope>
    <source>
        <strain evidence="1">PWHHKU_190912</strain>
    </source>
</reference>
<name>A0ABQ8TI02_PERAM</name>
<evidence type="ECO:0000313" key="1">
    <source>
        <dbReference type="EMBL" id="KAJ4446244.1"/>
    </source>
</evidence>
<evidence type="ECO:0008006" key="3">
    <source>
        <dbReference type="Google" id="ProtNLM"/>
    </source>
</evidence>
<dbReference type="Proteomes" id="UP001148838">
    <property type="component" value="Unassembled WGS sequence"/>
</dbReference>
<evidence type="ECO:0000313" key="2">
    <source>
        <dbReference type="Proteomes" id="UP001148838"/>
    </source>
</evidence>
<sequence length="395" mass="45180">MRSLLVENGMTSYKRNIQRNYTKLDTTNVCNERGPQGYHISLRLIVQSHIVEYLLESLGPYSCEYVIHCLMPAYRFSYSHSQTVVTTATIAKDVGDLIYIPPLPENLQDLQLRIAAGIESIPINMLERVWHEWEYRLDVCSETRGAHIEWLWGEHCFLLYRQSSVYAENINMTAEVHTCGVTVSASSRETREMDDPSDCMRAMIAKLATPQQKAFCVLKLEGCKPVITVQRAFRRQFNRDPPNANIRRWHNQLTTTGCLCKGEIRSGAGDRTRVRIIIQHLRCVNIKLLLQIQTEYAIRKVQDNTEGLELNGLHQLLVYADDVNILGENPQTIRESTEILLEASKGIGSELNSENTKYMIMSCDQNILLNVNIKIGDLSFEETENSVTLQQQQQI</sequence>
<dbReference type="EMBL" id="JAJSOF020000009">
    <property type="protein sequence ID" value="KAJ4446244.1"/>
    <property type="molecule type" value="Genomic_DNA"/>
</dbReference>
<organism evidence="1 2">
    <name type="scientific">Periplaneta americana</name>
    <name type="common">American cockroach</name>
    <name type="synonym">Blatta americana</name>
    <dbReference type="NCBI Taxonomy" id="6978"/>
    <lineage>
        <taxon>Eukaryota</taxon>
        <taxon>Metazoa</taxon>
        <taxon>Ecdysozoa</taxon>
        <taxon>Arthropoda</taxon>
        <taxon>Hexapoda</taxon>
        <taxon>Insecta</taxon>
        <taxon>Pterygota</taxon>
        <taxon>Neoptera</taxon>
        <taxon>Polyneoptera</taxon>
        <taxon>Dictyoptera</taxon>
        <taxon>Blattodea</taxon>
        <taxon>Blattoidea</taxon>
        <taxon>Blattidae</taxon>
        <taxon>Blattinae</taxon>
        <taxon>Periplaneta</taxon>
    </lineage>
</organism>